<accession>A0A1C7PDP3</accession>
<evidence type="ECO:0000256" key="4">
    <source>
        <dbReference type="ARBA" id="ARBA00022692"/>
    </source>
</evidence>
<evidence type="ECO:0000313" key="10">
    <source>
        <dbReference type="Proteomes" id="UP000176204"/>
    </source>
</evidence>
<feature type="transmembrane region" description="Helical" evidence="7">
    <location>
        <begin position="134"/>
        <end position="155"/>
    </location>
</feature>
<dbReference type="RefSeq" id="WP_067773876.1">
    <property type="nucleotide sequence ID" value="NZ_JACVVN010000002.1"/>
</dbReference>
<dbReference type="STRING" id="1679444.PYTT_0437"/>
<gene>
    <name evidence="9" type="ORF">PYTT_0437</name>
</gene>
<feature type="transmembrane region" description="Helical" evidence="7">
    <location>
        <begin position="99"/>
        <end position="122"/>
    </location>
</feature>
<feature type="domain" description="ABC transmembrane type-1" evidence="8">
    <location>
        <begin position="95"/>
        <end position="296"/>
    </location>
</feature>
<dbReference type="InterPro" id="IPR000515">
    <property type="entry name" value="MetI-like"/>
</dbReference>
<keyword evidence="4 7" id="KW-0812">Transmembrane</keyword>
<dbReference type="Gene3D" id="1.10.3720.10">
    <property type="entry name" value="MetI-like"/>
    <property type="match status" value="1"/>
</dbReference>
<evidence type="ECO:0000259" key="8">
    <source>
        <dbReference type="PROSITE" id="PS50928"/>
    </source>
</evidence>
<dbReference type="SUPFAM" id="SSF161098">
    <property type="entry name" value="MetI-like"/>
    <property type="match status" value="1"/>
</dbReference>
<dbReference type="GO" id="GO:0055085">
    <property type="term" value="P:transmembrane transport"/>
    <property type="evidence" value="ECO:0007669"/>
    <property type="project" value="InterPro"/>
</dbReference>
<feature type="transmembrane region" description="Helical" evidence="7">
    <location>
        <begin position="167"/>
        <end position="189"/>
    </location>
</feature>
<evidence type="ECO:0000256" key="2">
    <source>
        <dbReference type="ARBA" id="ARBA00022448"/>
    </source>
</evidence>
<keyword evidence="3" id="KW-1003">Cell membrane</keyword>
<dbReference type="Proteomes" id="UP000176204">
    <property type="component" value="Chromosome I"/>
</dbReference>
<dbReference type="PROSITE" id="PS50928">
    <property type="entry name" value="ABC_TM1"/>
    <property type="match status" value="1"/>
</dbReference>
<sequence>MIKMLLKRLGQGVVVIFVLETITFFLIRLLPGHPFLGEKKLPEHVLAQLQSAYGLDQPSWVQYLHYWEGVLFRGDFGPSLVKEGVQVSDLIAQAFPVSLLLGVVGMAVAVVVGIPAGMVAAFRKNRWPDAAMMFLAMLGICIPAFVIAPLVGVWLGMHVPGLSVAGWDDWGCVVLPALTLGLINAAYLARLTRGGMLEVLSQDFVRTARAKGAGPVRLLVCHALRGGLLPAVSYLGPAFAALITGSFVVETCFQVPGMGLHFVNATTGRDYFLIQGLVLCYGVLIVGVNIAVDFVQLLMNPRLRAAS</sequence>
<organism evidence="9 10">
    <name type="scientific">Akkermansia glycaniphila</name>
    <dbReference type="NCBI Taxonomy" id="1679444"/>
    <lineage>
        <taxon>Bacteria</taxon>
        <taxon>Pseudomonadati</taxon>
        <taxon>Verrucomicrobiota</taxon>
        <taxon>Verrucomicrobiia</taxon>
        <taxon>Verrucomicrobiales</taxon>
        <taxon>Akkermansiaceae</taxon>
        <taxon>Akkermansia</taxon>
    </lineage>
</organism>
<evidence type="ECO:0000256" key="7">
    <source>
        <dbReference type="RuleBase" id="RU363032"/>
    </source>
</evidence>
<dbReference type="Pfam" id="PF19300">
    <property type="entry name" value="BPD_transp_1_N"/>
    <property type="match status" value="1"/>
</dbReference>
<dbReference type="CDD" id="cd06261">
    <property type="entry name" value="TM_PBP2"/>
    <property type="match status" value="1"/>
</dbReference>
<evidence type="ECO:0000256" key="5">
    <source>
        <dbReference type="ARBA" id="ARBA00022989"/>
    </source>
</evidence>
<dbReference type="InterPro" id="IPR045621">
    <property type="entry name" value="BPD_transp_1_N"/>
</dbReference>
<dbReference type="Pfam" id="PF00528">
    <property type="entry name" value="BPD_transp_1"/>
    <property type="match status" value="1"/>
</dbReference>
<evidence type="ECO:0000313" key="9">
    <source>
        <dbReference type="EMBL" id="SEH75054.1"/>
    </source>
</evidence>
<comment type="subcellular location">
    <subcellularLocation>
        <location evidence="1 7">Cell membrane</location>
        <topology evidence="1 7">Multi-pass membrane protein</topology>
    </subcellularLocation>
</comment>
<keyword evidence="5 7" id="KW-1133">Transmembrane helix</keyword>
<comment type="similarity">
    <text evidence="7">Belongs to the binding-protein-dependent transport system permease family.</text>
</comment>
<reference evidence="10" key="1">
    <citation type="submission" date="2016-09" db="EMBL/GenBank/DDBJ databases">
        <authorList>
            <person name="Koehorst J."/>
        </authorList>
    </citation>
    <scope>NUCLEOTIDE SEQUENCE [LARGE SCALE GENOMIC DNA]</scope>
</reference>
<dbReference type="InterPro" id="IPR035906">
    <property type="entry name" value="MetI-like_sf"/>
</dbReference>
<dbReference type="EMBL" id="LT629973">
    <property type="protein sequence ID" value="SEH75054.1"/>
    <property type="molecule type" value="Genomic_DNA"/>
</dbReference>
<evidence type="ECO:0000256" key="1">
    <source>
        <dbReference type="ARBA" id="ARBA00004651"/>
    </source>
</evidence>
<evidence type="ECO:0000256" key="3">
    <source>
        <dbReference type="ARBA" id="ARBA00022475"/>
    </source>
</evidence>
<dbReference type="PANTHER" id="PTHR43163">
    <property type="entry name" value="DIPEPTIDE TRANSPORT SYSTEM PERMEASE PROTEIN DPPB-RELATED"/>
    <property type="match status" value="1"/>
</dbReference>
<proteinExistence type="inferred from homology"/>
<protein>
    <submittedName>
        <fullName evidence="9">Binding-protein-dependent transport system inner membrane component</fullName>
    </submittedName>
</protein>
<dbReference type="AlphaFoldDB" id="A0A1C7PDP3"/>
<dbReference type="PATRIC" id="fig|1679444.3.peg.2290"/>
<feature type="transmembrane region" description="Helical" evidence="7">
    <location>
        <begin position="272"/>
        <end position="295"/>
    </location>
</feature>
<keyword evidence="10" id="KW-1185">Reference proteome</keyword>
<name>A0A1C7PDP3_9BACT</name>
<evidence type="ECO:0000256" key="6">
    <source>
        <dbReference type="ARBA" id="ARBA00023136"/>
    </source>
</evidence>
<feature type="transmembrane region" description="Helical" evidence="7">
    <location>
        <begin position="12"/>
        <end position="30"/>
    </location>
</feature>
<keyword evidence="6 7" id="KW-0472">Membrane</keyword>
<dbReference type="PANTHER" id="PTHR43163:SF6">
    <property type="entry name" value="DIPEPTIDE TRANSPORT SYSTEM PERMEASE PROTEIN DPPB-RELATED"/>
    <property type="match status" value="1"/>
</dbReference>
<keyword evidence="2 7" id="KW-0813">Transport</keyword>
<dbReference type="GO" id="GO:0005886">
    <property type="term" value="C:plasma membrane"/>
    <property type="evidence" value="ECO:0007669"/>
    <property type="project" value="UniProtKB-SubCell"/>
</dbReference>
<dbReference type="KEGG" id="agl:PYTT_0437"/>
<feature type="transmembrane region" description="Helical" evidence="7">
    <location>
        <begin position="227"/>
        <end position="249"/>
    </location>
</feature>